<dbReference type="EMBL" id="JASAOG010000301">
    <property type="protein sequence ID" value="KAK0040834.1"/>
    <property type="molecule type" value="Genomic_DNA"/>
</dbReference>
<keyword evidence="3" id="KW-0812">Transmembrane</keyword>
<dbReference type="PANTHER" id="PTHR11461:SF342">
    <property type="entry name" value="SERINE PROTEASE INHIBITOR 28DC"/>
    <property type="match status" value="1"/>
</dbReference>
<dbReference type="SUPFAM" id="SSF56574">
    <property type="entry name" value="Serpins"/>
    <property type="match status" value="1"/>
</dbReference>
<dbReference type="Gene3D" id="3.30.497.10">
    <property type="entry name" value="Antithrombin, subunit I, domain 2"/>
    <property type="match status" value="1"/>
</dbReference>
<accession>A0AAD8EVZ1</accession>
<feature type="region of interest" description="Disordered" evidence="2">
    <location>
        <begin position="72"/>
        <end position="136"/>
    </location>
</feature>
<evidence type="ECO:0000256" key="3">
    <source>
        <dbReference type="SAM" id="Phobius"/>
    </source>
</evidence>
<dbReference type="Gene3D" id="2.30.39.10">
    <property type="entry name" value="Alpha-1-antitrypsin, domain 1"/>
    <property type="match status" value="1"/>
</dbReference>
<feature type="domain" description="Serpin" evidence="4">
    <location>
        <begin position="155"/>
        <end position="523"/>
    </location>
</feature>
<comment type="caution">
    <text evidence="5">The sequence shown here is derived from an EMBL/GenBank/DDBJ whole genome shotgun (WGS) entry which is preliminary data.</text>
</comment>
<sequence>LQLFNLKTGTNESEKQTITSNMATCGIPTVTCVLLLLFMAVLYGTAHANADNSPTINQDISEGDGEMMDARFRRSARQKDAQSDKASRKGNKRGPQEKIDGNKVSAKRNGGKKKEKGKKKQAGKKSSGNAIPPGVNRKTLAFAERVGSANSQFASKVMKAIYPKIQYNTIISPLSIHTAMSMVLLGARKTTERELSLALGLRQAKVEKGQQVHKGYQTLLAMLTSVNPNVNLNIANAVFVKPNIPVEAAYRNSLISLYNATFESFNFSNAAGPEAPINDWVYNATSKKIKDLLSPGTINSLTSMVLVNALFFNASWDRPFSEGTTSMKPFNTLSQGVKDVETMETTNLFSYVNNSGAEVIELPFRGDRMAMYIILPSRSSSVDQIVEELSNTQKYGQDAADRIFRNMEPTSIHLELPKYKIESDSLKLKSSLQSLGIKEAFSDKADLSGISSVDLSIDDVIHKAFIDVNERGTEASAATAALLTRRSRPTVKSTDVKVDRPFVFAIRDKPTKAVLFVGAFVGQTS</sequence>
<evidence type="ECO:0000256" key="1">
    <source>
        <dbReference type="RuleBase" id="RU000411"/>
    </source>
</evidence>
<feature type="compositionally biased region" description="Basic residues" evidence="2">
    <location>
        <begin position="105"/>
        <end position="123"/>
    </location>
</feature>
<evidence type="ECO:0000259" key="4">
    <source>
        <dbReference type="SMART" id="SM00093"/>
    </source>
</evidence>
<dbReference type="InterPro" id="IPR023795">
    <property type="entry name" value="Serpin_CS"/>
</dbReference>
<comment type="similarity">
    <text evidence="1">Belongs to the serpin family.</text>
</comment>
<name>A0AAD8EVZ1_BIOPF</name>
<reference evidence="5" key="1">
    <citation type="journal article" date="2023" name="PLoS Negl. Trop. Dis.">
        <title>A genome sequence for Biomphalaria pfeifferi, the major vector snail for the human-infecting parasite Schistosoma mansoni.</title>
        <authorList>
            <person name="Bu L."/>
            <person name="Lu L."/>
            <person name="Laidemitt M.R."/>
            <person name="Zhang S.M."/>
            <person name="Mutuku M."/>
            <person name="Mkoji G."/>
            <person name="Steinauer M."/>
            <person name="Loker E.S."/>
        </authorList>
    </citation>
    <scope>NUCLEOTIDE SEQUENCE</scope>
    <source>
        <strain evidence="5">KasaAsao</strain>
    </source>
</reference>
<keyword evidence="6" id="KW-1185">Reference proteome</keyword>
<dbReference type="InterPro" id="IPR042178">
    <property type="entry name" value="Serpin_sf_1"/>
</dbReference>
<proteinExistence type="inferred from homology"/>
<evidence type="ECO:0000256" key="2">
    <source>
        <dbReference type="SAM" id="MobiDB-lite"/>
    </source>
</evidence>
<dbReference type="InterPro" id="IPR036186">
    <property type="entry name" value="Serpin_sf"/>
</dbReference>
<gene>
    <name evidence="5" type="ORF">Bpfe_029730</name>
</gene>
<feature type="transmembrane region" description="Helical" evidence="3">
    <location>
        <begin position="21"/>
        <end position="43"/>
    </location>
</feature>
<reference evidence="5" key="2">
    <citation type="submission" date="2023-04" db="EMBL/GenBank/DDBJ databases">
        <authorList>
            <person name="Bu L."/>
            <person name="Lu L."/>
            <person name="Laidemitt M.R."/>
            <person name="Zhang S.M."/>
            <person name="Mutuku M."/>
            <person name="Mkoji G."/>
            <person name="Steinauer M."/>
            <person name="Loker E.S."/>
        </authorList>
    </citation>
    <scope>NUCLEOTIDE SEQUENCE</scope>
    <source>
        <strain evidence="5">KasaAsao</strain>
        <tissue evidence="5">Whole Snail</tissue>
    </source>
</reference>
<dbReference type="InterPro" id="IPR042185">
    <property type="entry name" value="Serpin_sf_2"/>
</dbReference>
<feature type="compositionally biased region" description="Basic and acidic residues" evidence="2">
    <location>
        <begin position="72"/>
        <end position="87"/>
    </location>
</feature>
<protein>
    <submittedName>
        <fullName evidence="5">Serpin A3-6</fullName>
    </submittedName>
</protein>
<dbReference type="SMART" id="SM00093">
    <property type="entry name" value="SERPIN"/>
    <property type="match status" value="1"/>
</dbReference>
<dbReference type="AlphaFoldDB" id="A0AAD8EVZ1"/>
<dbReference type="InterPro" id="IPR023796">
    <property type="entry name" value="Serpin_dom"/>
</dbReference>
<dbReference type="Proteomes" id="UP001233172">
    <property type="component" value="Unassembled WGS sequence"/>
</dbReference>
<organism evidence="5 6">
    <name type="scientific">Biomphalaria pfeifferi</name>
    <name type="common">Bloodfluke planorb</name>
    <name type="synonym">Freshwater snail</name>
    <dbReference type="NCBI Taxonomy" id="112525"/>
    <lineage>
        <taxon>Eukaryota</taxon>
        <taxon>Metazoa</taxon>
        <taxon>Spiralia</taxon>
        <taxon>Lophotrochozoa</taxon>
        <taxon>Mollusca</taxon>
        <taxon>Gastropoda</taxon>
        <taxon>Heterobranchia</taxon>
        <taxon>Euthyneura</taxon>
        <taxon>Panpulmonata</taxon>
        <taxon>Hygrophila</taxon>
        <taxon>Lymnaeoidea</taxon>
        <taxon>Planorbidae</taxon>
        <taxon>Biomphalaria</taxon>
    </lineage>
</organism>
<keyword evidence="3" id="KW-1133">Transmembrane helix</keyword>
<dbReference type="PANTHER" id="PTHR11461">
    <property type="entry name" value="SERINE PROTEASE INHIBITOR, SERPIN"/>
    <property type="match status" value="1"/>
</dbReference>
<feature type="non-terminal residue" evidence="5">
    <location>
        <position position="525"/>
    </location>
</feature>
<evidence type="ECO:0000313" key="5">
    <source>
        <dbReference type="EMBL" id="KAK0040834.1"/>
    </source>
</evidence>
<dbReference type="InterPro" id="IPR000215">
    <property type="entry name" value="Serpin_fam"/>
</dbReference>
<dbReference type="GO" id="GO:0004867">
    <property type="term" value="F:serine-type endopeptidase inhibitor activity"/>
    <property type="evidence" value="ECO:0007669"/>
    <property type="project" value="InterPro"/>
</dbReference>
<evidence type="ECO:0000313" key="6">
    <source>
        <dbReference type="Proteomes" id="UP001233172"/>
    </source>
</evidence>
<dbReference type="PROSITE" id="PS00284">
    <property type="entry name" value="SERPIN"/>
    <property type="match status" value="1"/>
</dbReference>
<dbReference type="GO" id="GO:0005615">
    <property type="term" value="C:extracellular space"/>
    <property type="evidence" value="ECO:0007669"/>
    <property type="project" value="InterPro"/>
</dbReference>
<keyword evidence="3" id="KW-0472">Membrane</keyword>
<dbReference type="Pfam" id="PF00079">
    <property type="entry name" value="Serpin"/>
    <property type="match status" value="1"/>
</dbReference>